<gene>
    <name evidence="1" type="ORF">DW099_02085</name>
</gene>
<dbReference type="OrthoDB" id="9757939at2"/>
<dbReference type="Proteomes" id="UP000284841">
    <property type="component" value="Unassembled WGS sequence"/>
</dbReference>
<comment type="caution">
    <text evidence="1">The sequence shown here is derived from an EMBL/GenBank/DDBJ whole genome shotgun (WGS) entry which is preliminary data.</text>
</comment>
<reference evidence="1 2" key="1">
    <citation type="submission" date="2018-08" db="EMBL/GenBank/DDBJ databases">
        <title>A genome reference for cultivated species of the human gut microbiota.</title>
        <authorList>
            <person name="Zou Y."/>
            <person name="Xue W."/>
            <person name="Luo G."/>
        </authorList>
    </citation>
    <scope>NUCLEOTIDE SEQUENCE [LARGE SCALE GENOMIC DNA]</scope>
    <source>
        <strain evidence="1 2">AM07-24</strain>
    </source>
</reference>
<name>A0A415E6P4_9FIRM</name>
<dbReference type="AlphaFoldDB" id="A0A415E6P4"/>
<proteinExistence type="predicted"/>
<evidence type="ECO:0000313" key="1">
    <source>
        <dbReference type="EMBL" id="RHJ89389.1"/>
    </source>
</evidence>
<keyword evidence="2" id="KW-1185">Reference proteome</keyword>
<evidence type="ECO:0000313" key="2">
    <source>
        <dbReference type="Proteomes" id="UP000284841"/>
    </source>
</evidence>
<dbReference type="EMBL" id="QRMS01000001">
    <property type="protein sequence ID" value="RHJ89389.1"/>
    <property type="molecule type" value="Genomic_DNA"/>
</dbReference>
<dbReference type="STRING" id="1776384.GCA_900086585_02699"/>
<dbReference type="RefSeq" id="WP_118333499.1">
    <property type="nucleotide sequence ID" value="NZ_AP025567.1"/>
</dbReference>
<organism evidence="1 2">
    <name type="scientific">Emergencia timonensis</name>
    <dbReference type="NCBI Taxonomy" id="1776384"/>
    <lineage>
        <taxon>Bacteria</taxon>
        <taxon>Bacillati</taxon>
        <taxon>Bacillota</taxon>
        <taxon>Clostridia</taxon>
        <taxon>Peptostreptococcales</taxon>
        <taxon>Anaerovoracaceae</taxon>
        <taxon>Emergencia</taxon>
    </lineage>
</organism>
<accession>A0A415E6P4</accession>
<sequence length="567" mass="61397">MSIKINSICFNQDGDPAAGSLHCRVDGNKPIPPRFELGDGLSPVGVFVPSALGPNIPIEIGVDNTAPTPINLIITAKETSHPSLFGNLTFPGVMVPPRGSVVLNLNVPSAHFASPALANQAMRLLQSFDWYYQEAGSAIKQKITSTDQTVYLLPDLPFEPWLSDSETYSESEINYVWTSVLDICCSACDDYAAAHAGVRPNTFAQHLEALTEELNTCGRFRYDTRHGACFYAVPAGDENGIKLQKYIHDRKFTTPSRLNCSDCATIVATEALALGVPAGIGHIYNPVPPHNGFACNPIISIGGNAWAPPFAGSFHYHEVTVDGAASVQNTPVFDACLKIDAGTNPGLPGPAGKAAQLPLGIPFAETALNNVNVPVGVPYVNMFYRERLVADGEDCNFFAVNAKEVGGLSMENALRVIYDSETDKGQYWRLLQRFGVIENPLPLAMRNLNKEAASDFFEESGLTTCIMLEESESHTVYDVVHAGEQYQIELIFAPGREETLMVIASKLAGVANPEIKSLALDFTNFAFGIDHTFWLFVIENAVVQVSSEGADVEPVSRRLAEALAVRQ</sequence>
<protein>
    <submittedName>
        <fullName evidence="1">Uncharacterized protein</fullName>
    </submittedName>
</protein>